<dbReference type="Pfam" id="PF03840">
    <property type="entry name" value="SecG"/>
    <property type="match status" value="1"/>
</dbReference>
<feature type="transmembrane region" description="Helical" evidence="9">
    <location>
        <begin position="48"/>
        <end position="68"/>
    </location>
</feature>
<keyword evidence="3" id="KW-0813">Transport</keyword>
<keyword evidence="7" id="KW-0811">Translocation</keyword>
<dbReference type="GO" id="GO:0016020">
    <property type="term" value="C:membrane"/>
    <property type="evidence" value="ECO:0007669"/>
    <property type="project" value="UniProtKB-SubCell"/>
</dbReference>
<evidence type="ECO:0000256" key="9">
    <source>
        <dbReference type="SAM" id="Phobius"/>
    </source>
</evidence>
<evidence type="ECO:0000256" key="6">
    <source>
        <dbReference type="ARBA" id="ARBA00022989"/>
    </source>
</evidence>
<evidence type="ECO:0000256" key="1">
    <source>
        <dbReference type="ARBA" id="ARBA00004141"/>
    </source>
</evidence>
<keyword evidence="6 9" id="KW-1133">Transmembrane helix</keyword>
<comment type="subcellular location">
    <subcellularLocation>
        <location evidence="1">Membrane</location>
        <topology evidence="1">Multi-pass membrane protein</topology>
    </subcellularLocation>
</comment>
<accession>A0A381R7D1</accession>
<keyword evidence="5" id="KW-0653">Protein transport</keyword>
<organism evidence="10">
    <name type="scientific">marine metagenome</name>
    <dbReference type="NCBI Taxonomy" id="408172"/>
    <lineage>
        <taxon>unclassified sequences</taxon>
        <taxon>metagenomes</taxon>
        <taxon>ecological metagenomes</taxon>
    </lineage>
</organism>
<dbReference type="InterPro" id="IPR004692">
    <property type="entry name" value="SecG"/>
</dbReference>
<comment type="similarity">
    <text evidence="2">Belongs to the SecG family.</text>
</comment>
<dbReference type="NCBIfam" id="TIGR00810">
    <property type="entry name" value="secG"/>
    <property type="match status" value="1"/>
</dbReference>
<evidence type="ECO:0000256" key="4">
    <source>
        <dbReference type="ARBA" id="ARBA00022692"/>
    </source>
</evidence>
<dbReference type="GO" id="GO:0015450">
    <property type="term" value="F:protein-transporting ATPase activity"/>
    <property type="evidence" value="ECO:0007669"/>
    <property type="project" value="InterPro"/>
</dbReference>
<evidence type="ECO:0000313" key="10">
    <source>
        <dbReference type="EMBL" id="SUZ86788.1"/>
    </source>
</evidence>
<evidence type="ECO:0000256" key="2">
    <source>
        <dbReference type="ARBA" id="ARBA00008445"/>
    </source>
</evidence>
<dbReference type="AlphaFoldDB" id="A0A381R7D1"/>
<evidence type="ECO:0000256" key="8">
    <source>
        <dbReference type="ARBA" id="ARBA00023136"/>
    </source>
</evidence>
<dbReference type="EMBL" id="UINC01001700">
    <property type="protein sequence ID" value="SUZ86788.1"/>
    <property type="molecule type" value="Genomic_DNA"/>
</dbReference>
<keyword evidence="8 9" id="KW-0472">Membrane</keyword>
<keyword evidence="4 9" id="KW-0812">Transmembrane</keyword>
<evidence type="ECO:0000256" key="7">
    <source>
        <dbReference type="ARBA" id="ARBA00023010"/>
    </source>
</evidence>
<dbReference type="GO" id="GO:0009306">
    <property type="term" value="P:protein secretion"/>
    <property type="evidence" value="ECO:0007669"/>
    <property type="project" value="InterPro"/>
</dbReference>
<evidence type="ECO:0008006" key="11">
    <source>
        <dbReference type="Google" id="ProtNLM"/>
    </source>
</evidence>
<evidence type="ECO:0000256" key="5">
    <source>
        <dbReference type="ARBA" id="ARBA00022927"/>
    </source>
</evidence>
<reference evidence="10" key="1">
    <citation type="submission" date="2018-05" db="EMBL/GenBank/DDBJ databases">
        <authorList>
            <person name="Lanie J.A."/>
            <person name="Ng W.-L."/>
            <person name="Kazmierczak K.M."/>
            <person name="Andrzejewski T.M."/>
            <person name="Davidsen T.M."/>
            <person name="Wayne K.J."/>
            <person name="Tettelin H."/>
            <person name="Glass J.I."/>
            <person name="Rusch D."/>
            <person name="Podicherti R."/>
            <person name="Tsui H.-C.T."/>
            <person name="Winkler M.E."/>
        </authorList>
    </citation>
    <scope>NUCLEOTIDE SEQUENCE</scope>
</reference>
<proteinExistence type="inferred from homology"/>
<sequence>METVFSLILMIIAIALIVVLLLQARGSGSSLFGEASSTFRSRRGVEQLLFRVTIVLAVIFVGVAIANVRFS</sequence>
<protein>
    <recommendedName>
        <fullName evidence="11">Protein-export membrane protein SecG</fullName>
    </recommendedName>
</protein>
<gene>
    <name evidence="10" type="ORF">METZ01_LOCUS39642</name>
</gene>
<dbReference type="PRINTS" id="PR01651">
    <property type="entry name" value="SECGEXPORT"/>
</dbReference>
<evidence type="ECO:0000256" key="3">
    <source>
        <dbReference type="ARBA" id="ARBA00022448"/>
    </source>
</evidence>
<feature type="transmembrane region" description="Helical" evidence="9">
    <location>
        <begin position="6"/>
        <end position="27"/>
    </location>
</feature>
<name>A0A381R7D1_9ZZZZ</name>